<evidence type="ECO:0000256" key="2">
    <source>
        <dbReference type="ARBA" id="ARBA00022801"/>
    </source>
</evidence>
<protein>
    <submittedName>
        <fullName evidence="4">Carboxylesterase</fullName>
    </submittedName>
</protein>
<gene>
    <name evidence="4" type="ORF">BPMI_01129</name>
</gene>
<dbReference type="PANTHER" id="PTHR10655:SF17">
    <property type="entry name" value="LYSOPHOSPHOLIPASE-LIKE PROTEIN 1"/>
    <property type="match status" value="1"/>
</dbReference>
<keyword evidence="2" id="KW-0378">Hydrolase</keyword>
<sequence length="142" mass="15426">MPRPPLTIESGPSPEIIVLFIHGLGTEGAHYAPLMNLLAQGFSRPIRFLLSTTPLRSVTIYANQRLSAWFDLPDIRFTLHEDVAALRNAQAYLTNLVKAEIRRGTAPERIVIGFSQGAALSLLTGLSFLQRLGASPSSPDGC</sequence>
<comment type="similarity">
    <text evidence="1">Belongs to the AB hydrolase superfamily. AB hydrolase 2 family.</text>
</comment>
<evidence type="ECO:0000313" key="5">
    <source>
        <dbReference type="Proteomes" id="UP000242951"/>
    </source>
</evidence>
<dbReference type="SUPFAM" id="SSF53474">
    <property type="entry name" value="alpha/beta-Hydrolases"/>
    <property type="match status" value="1"/>
</dbReference>
<evidence type="ECO:0000313" key="4">
    <source>
        <dbReference type="EMBL" id="KMQ79565.1"/>
    </source>
</evidence>
<dbReference type="Pfam" id="PF02230">
    <property type="entry name" value="Abhydrolase_2"/>
    <property type="match status" value="1"/>
</dbReference>
<evidence type="ECO:0000259" key="3">
    <source>
        <dbReference type="Pfam" id="PF02230"/>
    </source>
</evidence>
<feature type="domain" description="Phospholipase/carboxylesterase/thioesterase" evidence="3">
    <location>
        <begin position="14"/>
        <end position="133"/>
    </location>
</feature>
<evidence type="ECO:0000256" key="1">
    <source>
        <dbReference type="ARBA" id="ARBA00006499"/>
    </source>
</evidence>
<dbReference type="InterPro" id="IPR029058">
    <property type="entry name" value="AB_hydrolase_fold"/>
</dbReference>
<dbReference type="PANTHER" id="PTHR10655">
    <property type="entry name" value="LYSOPHOSPHOLIPASE-RELATED"/>
    <property type="match status" value="1"/>
</dbReference>
<proteinExistence type="inferred from homology"/>
<reference evidence="4 5" key="1">
    <citation type="submission" date="2015-06" db="EMBL/GenBank/DDBJ databases">
        <title>Comparative genomics of Burkholderia leaf nodule symbionts.</title>
        <authorList>
            <person name="Carlier A."/>
            <person name="Eberl L."/>
            <person name="Pinto-Carbo M."/>
        </authorList>
    </citation>
    <scope>NUCLEOTIDE SEQUENCE [LARGE SCALE GENOMIC DNA]</scope>
    <source>
        <strain evidence="4 5">UZHbot3</strain>
    </source>
</reference>
<accession>A0ABR5HKN3</accession>
<comment type="caution">
    <text evidence="4">The sequence shown here is derived from an EMBL/GenBank/DDBJ whole genome shotgun (WGS) entry which is preliminary data.</text>
</comment>
<dbReference type="InterPro" id="IPR050565">
    <property type="entry name" value="LYPA1-2/EST-like"/>
</dbReference>
<dbReference type="Gene3D" id="3.40.50.1820">
    <property type="entry name" value="alpha/beta hydrolase"/>
    <property type="match status" value="1"/>
</dbReference>
<keyword evidence="5" id="KW-1185">Reference proteome</keyword>
<dbReference type="EMBL" id="LELG01000258">
    <property type="protein sequence ID" value="KMQ79565.1"/>
    <property type="molecule type" value="Genomic_DNA"/>
</dbReference>
<name>A0ABR5HKN3_9BURK</name>
<dbReference type="InterPro" id="IPR003140">
    <property type="entry name" value="PLipase/COase/thioEstase"/>
</dbReference>
<organism evidence="4 5">
    <name type="scientific">Candidatus Burkholderia pumila</name>
    <dbReference type="NCBI Taxonomy" id="1090375"/>
    <lineage>
        <taxon>Bacteria</taxon>
        <taxon>Pseudomonadati</taxon>
        <taxon>Pseudomonadota</taxon>
        <taxon>Betaproteobacteria</taxon>
        <taxon>Burkholderiales</taxon>
        <taxon>Burkholderiaceae</taxon>
        <taxon>Burkholderia</taxon>
    </lineage>
</organism>
<dbReference type="Proteomes" id="UP000242951">
    <property type="component" value="Unassembled WGS sequence"/>
</dbReference>